<keyword evidence="3" id="KW-1185">Reference proteome</keyword>
<dbReference type="GO" id="GO:0032259">
    <property type="term" value="P:methylation"/>
    <property type="evidence" value="ECO:0007669"/>
    <property type="project" value="UniProtKB-KW"/>
</dbReference>
<dbReference type="EMBL" id="BPQB01000001">
    <property type="protein sequence ID" value="GJE83937.1"/>
    <property type="molecule type" value="Genomic_DNA"/>
</dbReference>
<dbReference type="Gene3D" id="3.40.50.150">
    <property type="entry name" value="Vaccinia Virus protein VP39"/>
    <property type="match status" value="1"/>
</dbReference>
<name>A0A9P3L7S2_9APHY</name>
<dbReference type="PANTHER" id="PTHR43591">
    <property type="entry name" value="METHYLTRANSFERASE"/>
    <property type="match status" value="1"/>
</dbReference>
<dbReference type="CDD" id="cd02440">
    <property type="entry name" value="AdoMet_MTases"/>
    <property type="match status" value="1"/>
</dbReference>
<protein>
    <submittedName>
        <fullName evidence="2">UbiE family methyltransferase</fullName>
    </submittedName>
</protein>
<dbReference type="AlphaFoldDB" id="A0A9P3L7S2"/>
<dbReference type="InterPro" id="IPR029063">
    <property type="entry name" value="SAM-dependent_MTases_sf"/>
</dbReference>
<dbReference type="InterPro" id="IPR025714">
    <property type="entry name" value="Methyltranfer_dom"/>
</dbReference>
<dbReference type="GO" id="GO:0008168">
    <property type="term" value="F:methyltransferase activity"/>
    <property type="evidence" value="ECO:0007669"/>
    <property type="project" value="UniProtKB-KW"/>
</dbReference>
<dbReference type="SUPFAM" id="SSF53335">
    <property type="entry name" value="S-adenosyl-L-methionine-dependent methyltransferases"/>
    <property type="match status" value="1"/>
</dbReference>
<organism evidence="2 3">
    <name type="scientific">Phanerochaete sordida</name>
    <dbReference type="NCBI Taxonomy" id="48140"/>
    <lineage>
        <taxon>Eukaryota</taxon>
        <taxon>Fungi</taxon>
        <taxon>Dikarya</taxon>
        <taxon>Basidiomycota</taxon>
        <taxon>Agaricomycotina</taxon>
        <taxon>Agaricomycetes</taxon>
        <taxon>Polyporales</taxon>
        <taxon>Phanerochaetaceae</taxon>
        <taxon>Phanerochaete</taxon>
    </lineage>
</organism>
<comment type="caution">
    <text evidence="2">The sequence shown here is derived from an EMBL/GenBank/DDBJ whole genome shotgun (WGS) entry which is preliminary data.</text>
</comment>
<evidence type="ECO:0000259" key="1">
    <source>
        <dbReference type="Pfam" id="PF13847"/>
    </source>
</evidence>
<feature type="domain" description="Methyltransferase" evidence="1">
    <location>
        <begin position="37"/>
        <end position="145"/>
    </location>
</feature>
<gene>
    <name evidence="2" type="ORF">PsYK624_000100</name>
</gene>
<dbReference type="Pfam" id="PF13847">
    <property type="entry name" value="Methyltransf_31"/>
    <property type="match status" value="1"/>
</dbReference>
<dbReference type="Proteomes" id="UP000703269">
    <property type="component" value="Unassembled WGS sequence"/>
</dbReference>
<dbReference type="OrthoDB" id="10017101at2759"/>
<evidence type="ECO:0000313" key="3">
    <source>
        <dbReference type="Proteomes" id="UP000703269"/>
    </source>
</evidence>
<reference evidence="2 3" key="1">
    <citation type="submission" date="2021-08" db="EMBL/GenBank/DDBJ databases">
        <title>Draft Genome Sequence of Phanerochaete sordida strain YK-624.</title>
        <authorList>
            <person name="Mori T."/>
            <person name="Dohra H."/>
            <person name="Suzuki T."/>
            <person name="Kawagishi H."/>
            <person name="Hirai H."/>
        </authorList>
    </citation>
    <scope>NUCLEOTIDE SEQUENCE [LARGE SCALE GENOMIC DNA]</scope>
    <source>
        <strain evidence="2 3">YK-624</strain>
    </source>
</reference>
<dbReference type="PANTHER" id="PTHR43591:SF24">
    <property type="entry name" value="2-METHOXY-6-POLYPRENYL-1,4-BENZOQUINOL METHYLASE, MITOCHONDRIAL"/>
    <property type="match status" value="1"/>
</dbReference>
<keyword evidence="2" id="KW-0808">Transferase</keyword>
<keyword evidence="2" id="KW-0489">Methyltransferase</keyword>
<evidence type="ECO:0000313" key="2">
    <source>
        <dbReference type="EMBL" id="GJE83937.1"/>
    </source>
</evidence>
<sequence>MASKQATYTHGSHESALRSHKWRTVANSAAFLIPHLKPGLKILDVGCGPGTITVDFANYVPGGHVTGVEYNVDILAQARAHATERGAANVEFQQGDAQALPFPDGTFDVVHAHQVLQHVGDPVQALREMRRVAKPGGVVAARETDFAGFIWFPDAPGLREWHALYQRVARGNGGEPDAGRRVKAWAREAGFAPAAVTCSTATWCFSTPEERQFWGGLWADRIVKSDFAKGAAKQGASTEDLERQSQAWRKWIDEEDGWFAVLHGEIVCHV</sequence>
<proteinExistence type="predicted"/>
<accession>A0A9P3L7S2</accession>